<dbReference type="Proteomes" id="UP000316621">
    <property type="component" value="Chromosome 6"/>
</dbReference>
<keyword evidence="2" id="KW-1185">Reference proteome</keyword>
<gene>
    <name evidence="1" type="ORF">C5167_008713</name>
</gene>
<evidence type="ECO:0000313" key="2">
    <source>
        <dbReference type="Proteomes" id="UP000316621"/>
    </source>
</evidence>
<accession>A0A4Y7JZ18</accession>
<protein>
    <submittedName>
        <fullName evidence="1">Uncharacterized protein</fullName>
    </submittedName>
</protein>
<name>A0A4Y7JZ18_PAPSO</name>
<sequence>MVEEIEKVVHCLSELRALTSYRSKHGSIGDHLAYSPILSRNNLNSNESSVEVNFRRALRARDIYRERDRDAMAEAREYEAIKEKQYYLWQ</sequence>
<dbReference type="AlphaFoldDB" id="A0A4Y7JZ18"/>
<dbReference type="EMBL" id="CM010720">
    <property type="protein sequence ID" value="RZC65028.1"/>
    <property type="molecule type" value="Genomic_DNA"/>
</dbReference>
<evidence type="ECO:0000313" key="1">
    <source>
        <dbReference type="EMBL" id="RZC65028.1"/>
    </source>
</evidence>
<reference evidence="1 2" key="1">
    <citation type="journal article" date="2018" name="Science">
        <title>The opium poppy genome and morphinan production.</title>
        <authorList>
            <person name="Guo L."/>
            <person name="Winzer T."/>
            <person name="Yang X."/>
            <person name="Li Y."/>
            <person name="Ning Z."/>
            <person name="He Z."/>
            <person name="Teodor R."/>
            <person name="Lu Y."/>
            <person name="Bowser T.A."/>
            <person name="Graham I.A."/>
            <person name="Ye K."/>
        </authorList>
    </citation>
    <scope>NUCLEOTIDE SEQUENCE [LARGE SCALE GENOMIC DNA]</scope>
    <source>
        <strain evidence="2">cv. HN1</strain>
        <tissue evidence="1">Leaves</tissue>
    </source>
</reference>
<proteinExistence type="predicted"/>
<organism evidence="1 2">
    <name type="scientific">Papaver somniferum</name>
    <name type="common">Opium poppy</name>
    <dbReference type="NCBI Taxonomy" id="3469"/>
    <lineage>
        <taxon>Eukaryota</taxon>
        <taxon>Viridiplantae</taxon>
        <taxon>Streptophyta</taxon>
        <taxon>Embryophyta</taxon>
        <taxon>Tracheophyta</taxon>
        <taxon>Spermatophyta</taxon>
        <taxon>Magnoliopsida</taxon>
        <taxon>Ranunculales</taxon>
        <taxon>Papaveraceae</taxon>
        <taxon>Papaveroideae</taxon>
        <taxon>Papaver</taxon>
    </lineage>
</organism>
<dbReference type="Gramene" id="RZC65028">
    <property type="protein sequence ID" value="RZC65028"/>
    <property type="gene ID" value="C5167_008713"/>
</dbReference>